<dbReference type="Proteomes" id="UP000289856">
    <property type="component" value="Chromosome"/>
</dbReference>
<name>A0A3T1DAM6_9BACL</name>
<dbReference type="KEGG" id="cohn:KCTCHS21_45560"/>
<accession>A0A3T1DAM6</accession>
<evidence type="ECO:0000313" key="1">
    <source>
        <dbReference type="EMBL" id="BBI35157.1"/>
    </source>
</evidence>
<proteinExistence type="predicted"/>
<dbReference type="AlphaFoldDB" id="A0A3T1DAM6"/>
<evidence type="ECO:0000313" key="2">
    <source>
        <dbReference type="Proteomes" id="UP000289856"/>
    </source>
</evidence>
<protein>
    <submittedName>
        <fullName evidence="1">Uncharacterized protein</fullName>
    </submittedName>
</protein>
<gene>
    <name evidence="1" type="ORF">KCTCHS21_45560</name>
</gene>
<keyword evidence="2" id="KW-1185">Reference proteome</keyword>
<organism evidence="1 2">
    <name type="scientific">Cohnella abietis</name>
    <dbReference type="NCBI Taxonomy" id="2507935"/>
    <lineage>
        <taxon>Bacteria</taxon>
        <taxon>Bacillati</taxon>
        <taxon>Bacillota</taxon>
        <taxon>Bacilli</taxon>
        <taxon>Bacillales</taxon>
        <taxon>Paenibacillaceae</taxon>
        <taxon>Cohnella</taxon>
    </lineage>
</organism>
<sequence length="208" mass="24707">MRFAMNWFNKKRKVSIEDQLIQLHRTGITLKINTPIENILERERREYERNPYIFLLMSMGSEYQAVENSLVHPSDDVWYLDRECIEDHGDYSRIVERIAGIVGNELDITNIYDVLNIEKNEAFISLVANGKVYKFIFHVEDDWLDMSIFMHMSKLLKERGSNKRFYHSIIDQHVLIVFLSKEQWVDLNKLLNIFIPCYLGEGGEEEQK</sequence>
<reference evidence="1 2" key="1">
    <citation type="submission" date="2019-01" db="EMBL/GenBank/DDBJ databases">
        <title>Complete genome sequence of Cohnella hallensis HS21 isolated from Korean fir (Abies koreana) rhizospheric soil.</title>
        <authorList>
            <person name="Jiang L."/>
            <person name="Kang S.W."/>
            <person name="Kim S."/>
            <person name="Jung J."/>
            <person name="Kim C.Y."/>
            <person name="Kim D.H."/>
            <person name="Kim S.W."/>
            <person name="Lee J."/>
        </authorList>
    </citation>
    <scope>NUCLEOTIDE SEQUENCE [LARGE SCALE GENOMIC DNA]</scope>
    <source>
        <strain evidence="1 2">HS21</strain>
    </source>
</reference>
<dbReference type="RefSeq" id="WP_130613577.1">
    <property type="nucleotide sequence ID" value="NZ_AP019400.1"/>
</dbReference>
<dbReference type="EMBL" id="AP019400">
    <property type="protein sequence ID" value="BBI35157.1"/>
    <property type="molecule type" value="Genomic_DNA"/>
</dbReference>
<dbReference type="OrthoDB" id="1377090at2"/>